<sequence length="584" mass="61821">MKILTKRTVIILLLIGLITYGVIGVKAQNTLDLAGLTSSTPAYVAFSMRKLSSAYNGNAIQVRRSSDNATQNIGFVGSELDITSLNTFIGSSNGYVTIWYDQSGNGRNMSQPNAINQPRIVNAGVLDTENGKPFIRFFKSPSTYNSLELATEMNVVGMVSVVNKFAAGARGFLLGHSTQYNWHDQPPKLFATYASQSIINSTVYQNGVTTTGSQALWNSTLMVNTVIPLTPNSGTAWDNIGRDRTIYNHTQAGGGDTELIAFTTNPSSLNRSLLEKNQAAYYGISLNNNYLNRNGKLTSAISEQLNKFGKTGVSGMLPNGQTAPNALPATPIASNLALIGTTANLNVVMPFYDGANTTIGICWGTSPNPTIAGTRSSSQFSGSSVSANLTGLSSGTTYYARPYATNTLGTTYGTEISFSHLAIGMSFRGGKVAYIYQPSDPGYVEGEVHGIIAANGDLGLGNFGCSGTVLGATATALGTGATNTATIITACPTAAAASKANNYSVVDGGVTYSDWYLPSINELRKLWDSRAVVGGYATVRYWSSTESVVIPSGSAQVIIFNTGLITDAYSKNNSTPNVRAIRYF</sequence>
<protein>
    <recommendedName>
        <fullName evidence="1">Alpha-L-arabinofuranosidase B catalytic domain-containing protein</fullName>
    </recommendedName>
</protein>
<keyword evidence="3" id="KW-1185">Reference proteome</keyword>
<dbReference type="Pfam" id="PF09206">
    <property type="entry name" value="ArabFuran-catal"/>
    <property type="match status" value="1"/>
</dbReference>
<gene>
    <name evidence="2" type="ORF">FA045_03510</name>
</gene>
<dbReference type="GO" id="GO:0031221">
    <property type="term" value="P:arabinan metabolic process"/>
    <property type="evidence" value="ECO:0007669"/>
    <property type="project" value="InterPro"/>
</dbReference>
<feature type="domain" description="Alpha-L-arabinofuranosidase B catalytic" evidence="1">
    <location>
        <begin position="38"/>
        <end position="114"/>
    </location>
</feature>
<dbReference type="OrthoDB" id="9765957at2"/>
<dbReference type="GO" id="GO:0046556">
    <property type="term" value="F:alpha-L-arabinofuranosidase activity"/>
    <property type="evidence" value="ECO:0007669"/>
    <property type="project" value="InterPro"/>
</dbReference>
<reference evidence="2 3" key="1">
    <citation type="submission" date="2019-04" db="EMBL/GenBank/DDBJ databases">
        <title>Pedobacter sp. AR-2-6 sp. nov., isolated from Arctic soil.</title>
        <authorList>
            <person name="Dahal R.H."/>
            <person name="Kim D.-U."/>
        </authorList>
    </citation>
    <scope>NUCLEOTIDE SEQUENCE [LARGE SCALE GENOMIC DNA]</scope>
    <source>
        <strain evidence="2 3">AR-2-6</strain>
    </source>
</reference>
<dbReference type="RefSeq" id="WP_136874544.1">
    <property type="nucleotide sequence ID" value="NZ_SWBO01000002.1"/>
</dbReference>
<dbReference type="EMBL" id="SWBO01000002">
    <property type="protein sequence ID" value="TKC02362.1"/>
    <property type="molecule type" value="Genomic_DNA"/>
</dbReference>
<dbReference type="Gene3D" id="2.60.120.200">
    <property type="match status" value="1"/>
</dbReference>
<dbReference type="InterPro" id="IPR015289">
    <property type="entry name" value="A-L-arabinofuranosidase_B_cat"/>
</dbReference>
<proteinExistence type="predicted"/>
<dbReference type="AlphaFoldDB" id="A0A4U1C7R7"/>
<evidence type="ECO:0000313" key="3">
    <source>
        <dbReference type="Proteomes" id="UP000310477"/>
    </source>
</evidence>
<comment type="caution">
    <text evidence="2">The sequence shown here is derived from an EMBL/GenBank/DDBJ whole genome shotgun (WGS) entry which is preliminary data.</text>
</comment>
<accession>A0A4U1C7R7</accession>
<evidence type="ECO:0000259" key="1">
    <source>
        <dbReference type="Pfam" id="PF09206"/>
    </source>
</evidence>
<dbReference type="Proteomes" id="UP000310477">
    <property type="component" value="Unassembled WGS sequence"/>
</dbReference>
<evidence type="ECO:0000313" key="2">
    <source>
        <dbReference type="EMBL" id="TKC02362.1"/>
    </source>
</evidence>
<name>A0A4U1C7R7_9SPHI</name>
<organism evidence="2 3">
    <name type="scientific">Pedobacter cryotolerans</name>
    <dbReference type="NCBI Taxonomy" id="2571270"/>
    <lineage>
        <taxon>Bacteria</taxon>
        <taxon>Pseudomonadati</taxon>
        <taxon>Bacteroidota</taxon>
        <taxon>Sphingobacteriia</taxon>
        <taxon>Sphingobacteriales</taxon>
        <taxon>Sphingobacteriaceae</taxon>
        <taxon>Pedobacter</taxon>
    </lineage>
</organism>